<name>A0A6A4G0A6_9STRA</name>
<dbReference type="Proteomes" id="UP000434957">
    <property type="component" value="Unassembled WGS sequence"/>
</dbReference>
<dbReference type="EMBL" id="QXFT01000105">
    <property type="protein sequence ID" value="KAE9354902.1"/>
    <property type="molecule type" value="Genomic_DNA"/>
</dbReference>
<organism evidence="1 2">
    <name type="scientific">Phytophthora rubi</name>
    <dbReference type="NCBI Taxonomy" id="129364"/>
    <lineage>
        <taxon>Eukaryota</taxon>
        <taxon>Sar</taxon>
        <taxon>Stramenopiles</taxon>
        <taxon>Oomycota</taxon>
        <taxon>Peronosporomycetes</taxon>
        <taxon>Peronosporales</taxon>
        <taxon>Peronosporaceae</taxon>
        <taxon>Phytophthora</taxon>
    </lineage>
</organism>
<reference evidence="1 2" key="1">
    <citation type="submission" date="2018-08" db="EMBL/GenBank/DDBJ databases">
        <title>Genomic investigation of the strawberry pathogen Phytophthora fragariae indicates pathogenicity is determined by transcriptional variation in three key races.</title>
        <authorList>
            <person name="Adams T.M."/>
            <person name="Armitage A.D."/>
            <person name="Sobczyk M.K."/>
            <person name="Bates H.J."/>
            <person name="Dunwell J.M."/>
            <person name="Nellist C.F."/>
            <person name="Harrison R.J."/>
        </authorList>
    </citation>
    <scope>NUCLEOTIDE SEQUENCE [LARGE SCALE GENOMIC DNA]</scope>
    <source>
        <strain evidence="1 2">SCRP333</strain>
    </source>
</reference>
<protein>
    <submittedName>
        <fullName evidence="1">Uncharacterized protein</fullName>
    </submittedName>
</protein>
<accession>A0A6A4G0A6</accession>
<evidence type="ECO:0000313" key="2">
    <source>
        <dbReference type="Proteomes" id="UP000434957"/>
    </source>
</evidence>
<gene>
    <name evidence="1" type="ORF">PR003_g3118</name>
</gene>
<dbReference type="AlphaFoldDB" id="A0A6A4G0A6"/>
<comment type="caution">
    <text evidence="1">The sequence shown here is derived from an EMBL/GenBank/DDBJ whole genome shotgun (WGS) entry which is preliminary data.</text>
</comment>
<keyword evidence="2" id="KW-1185">Reference proteome</keyword>
<sequence>MYRVFGTLSSERARNKSSDKVTQRWSCRVHWTSESRFDQLVAGTKTPDNQIEPSTAADLVQLFFSTKTEAGSILFFCKGGGAGGKTCPASAASAKMKGAAASLENFAKKTHESNAWYNLDAPVWLFGQTVQLT</sequence>
<proteinExistence type="predicted"/>
<evidence type="ECO:0000313" key="1">
    <source>
        <dbReference type="EMBL" id="KAE9354902.1"/>
    </source>
</evidence>